<keyword evidence="4" id="KW-0808">Transferase</keyword>
<protein>
    <recommendedName>
        <fullName evidence="2">histidine kinase</fullName>
        <ecNumber evidence="2">2.7.13.3</ecNumber>
    </recommendedName>
</protein>
<dbReference type="PROSITE" id="PS50112">
    <property type="entry name" value="PAS"/>
    <property type="match status" value="3"/>
</dbReference>
<dbReference type="InterPro" id="IPR036097">
    <property type="entry name" value="HisK_dim/P_sf"/>
</dbReference>
<feature type="domain" description="PAC" evidence="8">
    <location>
        <begin position="482"/>
        <end position="534"/>
    </location>
</feature>
<dbReference type="Gene3D" id="3.30.565.10">
    <property type="entry name" value="Histidine kinase-like ATPase, C-terminal domain"/>
    <property type="match status" value="1"/>
</dbReference>
<dbReference type="InterPro" id="IPR035965">
    <property type="entry name" value="PAS-like_dom_sf"/>
</dbReference>
<name>A0A109JLN5_9HYPH</name>
<dbReference type="RefSeq" id="WP_062370876.1">
    <property type="nucleotide sequence ID" value="NZ_LNCD01000082.1"/>
</dbReference>
<dbReference type="Pfam" id="PF08447">
    <property type="entry name" value="PAS_3"/>
    <property type="match status" value="4"/>
</dbReference>
<dbReference type="PROSITE" id="PS50113">
    <property type="entry name" value="PAC"/>
    <property type="match status" value="3"/>
</dbReference>
<dbReference type="NCBIfam" id="TIGR00229">
    <property type="entry name" value="sensory_box"/>
    <property type="match status" value="3"/>
</dbReference>
<dbReference type="EC" id="2.7.13.3" evidence="2"/>
<evidence type="ECO:0000256" key="2">
    <source>
        <dbReference type="ARBA" id="ARBA00012438"/>
    </source>
</evidence>
<evidence type="ECO:0000256" key="4">
    <source>
        <dbReference type="ARBA" id="ARBA00022679"/>
    </source>
</evidence>
<dbReference type="EMBL" id="LNCD01000082">
    <property type="protein sequence ID" value="KWV51084.1"/>
    <property type="molecule type" value="Genomic_DNA"/>
</dbReference>
<dbReference type="Proteomes" id="UP000068164">
    <property type="component" value="Unassembled WGS sequence"/>
</dbReference>
<feature type="domain" description="Histidine kinase" evidence="6">
    <location>
        <begin position="554"/>
        <end position="766"/>
    </location>
</feature>
<evidence type="ECO:0000259" key="6">
    <source>
        <dbReference type="PROSITE" id="PS50109"/>
    </source>
</evidence>
<dbReference type="CDD" id="cd00130">
    <property type="entry name" value="PAS"/>
    <property type="match status" value="4"/>
</dbReference>
<dbReference type="Gene3D" id="3.30.450.20">
    <property type="entry name" value="PAS domain"/>
    <property type="match status" value="4"/>
</dbReference>
<comment type="caution">
    <text evidence="9">The sequence shown here is derived from an EMBL/GenBank/DDBJ whole genome shotgun (WGS) entry which is preliminary data.</text>
</comment>
<dbReference type="PANTHER" id="PTHR43304">
    <property type="entry name" value="PHYTOCHROME-LIKE PROTEIN CPH1"/>
    <property type="match status" value="1"/>
</dbReference>
<feature type="domain" description="PAS" evidence="7">
    <location>
        <begin position="403"/>
        <end position="479"/>
    </location>
</feature>
<dbReference type="InterPro" id="IPR013655">
    <property type="entry name" value="PAS_fold_3"/>
</dbReference>
<dbReference type="PROSITE" id="PS50109">
    <property type="entry name" value="HIS_KIN"/>
    <property type="match status" value="1"/>
</dbReference>
<evidence type="ECO:0000313" key="9">
    <source>
        <dbReference type="EMBL" id="KWV51084.1"/>
    </source>
</evidence>
<dbReference type="InterPro" id="IPR005467">
    <property type="entry name" value="His_kinase_dom"/>
</dbReference>
<feature type="domain" description="PAS" evidence="7">
    <location>
        <begin position="275"/>
        <end position="347"/>
    </location>
</feature>
<reference evidence="9 10" key="1">
    <citation type="submission" date="2015-11" db="EMBL/GenBank/DDBJ databases">
        <title>Draft Genome Sequence of the Strain BR 10423 (Rhizobium sp.) isolated from nodules of Mimosa pudica.</title>
        <authorList>
            <person name="Barauna A.C."/>
            <person name="Zilli J.E."/>
            <person name="Simoes-Araujo J.L."/>
            <person name="Reis V.M."/>
            <person name="James E.K."/>
            <person name="Reis F.B.Jr."/>
            <person name="Rouws L.F."/>
            <person name="Passos S.R."/>
            <person name="Gois S.R."/>
        </authorList>
    </citation>
    <scope>NUCLEOTIDE SEQUENCE [LARGE SCALE GENOMIC DNA]</scope>
    <source>
        <strain evidence="9 10">BR10423</strain>
    </source>
</reference>
<dbReference type="SUPFAM" id="SSF55785">
    <property type="entry name" value="PYP-like sensor domain (PAS domain)"/>
    <property type="match status" value="4"/>
</dbReference>
<dbReference type="InterPro" id="IPR001610">
    <property type="entry name" value="PAC"/>
</dbReference>
<feature type="domain" description="PAC" evidence="8">
    <location>
        <begin position="350"/>
        <end position="402"/>
    </location>
</feature>
<dbReference type="OrthoDB" id="226486at2"/>
<dbReference type="InterPro" id="IPR004358">
    <property type="entry name" value="Sig_transdc_His_kin-like_C"/>
</dbReference>
<accession>A0A109JLN5</accession>
<dbReference type="PANTHER" id="PTHR43304:SF1">
    <property type="entry name" value="PAC DOMAIN-CONTAINING PROTEIN"/>
    <property type="match status" value="1"/>
</dbReference>
<feature type="domain" description="PAS" evidence="7">
    <location>
        <begin position="142"/>
        <end position="219"/>
    </location>
</feature>
<evidence type="ECO:0000313" key="10">
    <source>
        <dbReference type="Proteomes" id="UP000068164"/>
    </source>
</evidence>
<gene>
    <name evidence="9" type="ORF">AS026_07085</name>
</gene>
<evidence type="ECO:0000259" key="7">
    <source>
        <dbReference type="PROSITE" id="PS50112"/>
    </source>
</evidence>
<dbReference type="SMART" id="SM00388">
    <property type="entry name" value="HisKA"/>
    <property type="match status" value="1"/>
</dbReference>
<dbReference type="SMART" id="SM00086">
    <property type="entry name" value="PAC"/>
    <property type="match status" value="4"/>
</dbReference>
<feature type="domain" description="PAC" evidence="8">
    <location>
        <begin position="222"/>
        <end position="274"/>
    </location>
</feature>
<dbReference type="Pfam" id="PF02518">
    <property type="entry name" value="HATPase_c"/>
    <property type="match status" value="1"/>
</dbReference>
<evidence type="ECO:0000256" key="1">
    <source>
        <dbReference type="ARBA" id="ARBA00000085"/>
    </source>
</evidence>
<dbReference type="Gene3D" id="1.10.287.130">
    <property type="match status" value="1"/>
</dbReference>
<dbReference type="InterPro" id="IPR000014">
    <property type="entry name" value="PAS"/>
</dbReference>
<dbReference type="InterPro" id="IPR003661">
    <property type="entry name" value="HisK_dim/P_dom"/>
</dbReference>
<dbReference type="Pfam" id="PF00512">
    <property type="entry name" value="HisKA"/>
    <property type="match status" value="1"/>
</dbReference>
<dbReference type="SUPFAM" id="SSF55874">
    <property type="entry name" value="ATPase domain of HSP90 chaperone/DNA topoisomerase II/histidine kinase"/>
    <property type="match status" value="1"/>
</dbReference>
<dbReference type="InterPro" id="IPR003594">
    <property type="entry name" value="HATPase_dom"/>
</dbReference>
<dbReference type="PRINTS" id="PR00344">
    <property type="entry name" value="BCTRLSENSOR"/>
</dbReference>
<comment type="catalytic activity">
    <reaction evidence="1">
        <text>ATP + protein L-histidine = ADP + protein N-phospho-L-histidine.</text>
        <dbReference type="EC" id="2.7.13.3"/>
    </reaction>
</comment>
<dbReference type="GO" id="GO:0000155">
    <property type="term" value="F:phosphorelay sensor kinase activity"/>
    <property type="evidence" value="ECO:0007669"/>
    <property type="project" value="InterPro"/>
</dbReference>
<dbReference type="AlphaFoldDB" id="A0A109JLN5"/>
<evidence type="ECO:0000259" key="8">
    <source>
        <dbReference type="PROSITE" id="PS50113"/>
    </source>
</evidence>
<dbReference type="InterPro" id="IPR036890">
    <property type="entry name" value="HATPase_C_sf"/>
</dbReference>
<dbReference type="InterPro" id="IPR052162">
    <property type="entry name" value="Sensor_kinase/Photoreceptor"/>
</dbReference>
<keyword evidence="5 9" id="KW-0418">Kinase</keyword>
<dbReference type="FunFam" id="3.30.450.20:FF:000099">
    <property type="entry name" value="Sensory box sensor histidine kinase"/>
    <property type="match status" value="1"/>
</dbReference>
<dbReference type="SUPFAM" id="SSF47384">
    <property type="entry name" value="Homodimeric domain of signal transducing histidine kinase"/>
    <property type="match status" value="1"/>
</dbReference>
<proteinExistence type="predicted"/>
<dbReference type="CDD" id="cd00082">
    <property type="entry name" value="HisKA"/>
    <property type="match status" value="1"/>
</dbReference>
<evidence type="ECO:0000256" key="3">
    <source>
        <dbReference type="ARBA" id="ARBA00022553"/>
    </source>
</evidence>
<organism evidence="9 10">
    <name type="scientific">Rhizobium altiplani</name>
    <dbReference type="NCBI Taxonomy" id="1864509"/>
    <lineage>
        <taxon>Bacteria</taxon>
        <taxon>Pseudomonadati</taxon>
        <taxon>Pseudomonadota</taxon>
        <taxon>Alphaproteobacteria</taxon>
        <taxon>Hyphomicrobiales</taxon>
        <taxon>Rhizobiaceae</taxon>
        <taxon>Rhizobium/Agrobacterium group</taxon>
        <taxon>Rhizobium</taxon>
    </lineage>
</organism>
<dbReference type="InterPro" id="IPR000700">
    <property type="entry name" value="PAS-assoc_C"/>
</dbReference>
<dbReference type="SMART" id="SM00387">
    <property type="entry name" value="HATPase_c"/>
    <property type="match status" value="1"/>
</dbReference>
<keyword evidence="10" id="KW-1185">Reference proteome</keyword>
<dbReference type="SMART" id="SM00091">
    <property type="entry name" value="PAS"/>
    <property type="match status" value="4"/>
</dbReference>
<keyword evidence="3" id="KW-0597">Phosphoprotein</keyword>
<sequence length="772" mass="87586">MAPGLATAANSPIGAAKTVEKLSGNGWAMDASGRWTYLSHDLQLALAKTPEDLNAWWSEGEGAWKQLVHPDDFERVAGEWRHCLRSGYPFDSEFRIRRRTGFGWVRSSGRSILDDSGDIVGWYGTSLDIDSDRKTVDALHDRELELSLLVDSVPSHLWRLTPEGEPSFFNKRMIDYLGRDVSDIQIPGLSRLDAMIEMAIHPEDAEEFGGALNQSLVTGESFFMRYRLRRHDGVYRWMSSRAESVRDHDGRIVQWYGLCHDVNDQVATEEALRRSEWHLQRLIDALPVHICSWTAAGELSYVSKRFLEEAGLSKASFSEFAKAALDLIHPDDVAQVRGQALQCIQKGDAFSMRYRRRRKDGTFRWTADRFEPLRGTNGTIVEWYGLSVDVDEEMRIQQSLRESEHSLHQLVETLPALIYCLAPDGRPIYRSQKLSEYLGFRIEEDAETGKSLHATLEAIIHPEDLPAVKRKYSQSLPTGKPYAMRHRMRRFDGEYRWMETRALAMYNAEGEIVQWNGVCLDIDDWLRAQEELRLAQRNLARASQAASLAELTASIAHEIGQPLAAMISSSDACQQWLNAEPPNMKRAQKALDRVVRSANTATDVVNRIRALFKHSDDSRRVNAFGNVVTEARDLMAEEALRRGVRINSRIDSDLPPLFFDHIQIQQVLVNLIRNAMEAMDAAPDRRLLQLRVRRDEDWVHTEITDNGPGVDNPDRIFEPFFTTKGQGMGMGLAICRSILESHGGRIWVEKNDPNGAKFVFSLPVKAEAARAS</sequence>
<evidence type="ECO:0000256" key="5">
    <source>
        <dbReference type="ARBA" id="ARBA00022777"/>
    </source>
</evidence>